<comment type="caution">
    <text evidence="2">The sequence shown here is derived from an EMBL/GenBank/DDBJ whole genome shotgun (WGS) entry which is preliminary data.</text>
</comment>
<accession>A0A8S4NKR2</accession>
<feature type="region of interest" description="Disordered" evidence="1">
    <location>
        <begin position="179"/>
        <end position="201"/>
    </location>
</feature>
<evidence type="ECO:0000313" key="3">
    <source>
        <dbReference type="Proteomes" id="UP000749559"/>
    </source>
</evidence>
<sequence length="201" mass="22822">MQTQKSLNRQKSMPSVIVTHVPTSQKMACQHHLFDQYDGRYPSQSHAVRVQQQLLRPRSSSLEPHGYSEPPPESNPSLYNTIHSFHPGPNLAVNHYLTLNRVRTNSHSDSDTGYNPYSTIHELKNLDSVVDQNFNRRSRYDSLDYETDTSGSTYSPYSTISSIPEWRFPDANGEYPIMHHFPAESNSSDPGDELKSATLAK</sequence>
<feature type="non-terminal residue" evidence="2">
    <location>
        <position position="201"/>
    </location>
</feature>
<protein>
    <submittedName>
        <fullName evidence="2">Uncharacterized protein</fullName>
    </submittedName>
</protein>
<keyword evidence="3" id="KW-1185">Reference proteome</keyword>
<gene>
    <name evidence="2" type="ORF">OFUS_LOCUS7573</name>
</gene>
<evidence type="ECO:0000313" key="2">
    <source>
        <dbReference type="EMBL" id="CAH1780940.1"/>
    </source>
</evidence>
<proteinExistence type="predicted"/>
<dbReference type="Proteomes" id="UP000749559">
    <property type="component" value="Unassembled WGS sequence"/>
</dbReference>
<organism evidence="2 3">
    <name type="scientific">Owenia fusiformis</name>
    <name type="common">Polychaete worm</name>
    <dbReference type="NCBI Taxonomy" id="6347"/>
    <lineage>
        <taxon>Eukaryota</taxon>
        <taxon>Metazoa</taxon>
        <taxon>Spiralia</taxon>
        <taxon>Lophotrochozoa</taxon>
        <taxon>Annelida</taxon>
        <taxon>Polychaeta</taxon>
        <taxon>Sedentaria</taxon>
        <taxon>Canalipalpata</taxon>
        <taxon>Sabellida</taxon>
        <taxon>Oweniida</taxon>
        <taxon>Oweniidae</taxon>
        <taxon>Owenia</taxon>
    </lineage>
</organism>
<evidence type="ECO:0000256" key="1">
    <source>
        <dbReference type="SAM" id="MobiDB-lite"/>
    </source>
</evidence>
<reference evidence="2" key="1">
    <citation type="submission" date="2022-03" db="EMBL/GenBank/DDBJ databases">
        <authorList>
            <person name="Martin C."/>
        </authorList>
    </citation>
    <scope>NUCLEOTIDE SEQUENCE</scope>
</reference>
<dbReference type="AlphaFoldDB" id="A0A8S4NKR2"/>
<dbReference type="EMBL" id="CAIIXF020000004">
    <property type="protein sequence ID" value="CAH1780940.1"/>
    <property type="molecule type" value="Genomic_DNA"/>
</dbReference>
<name>A0A8S4NKR2_OWEFU</name>